<comment type="caution">
    <text evidence="1">The sequence shown here is derived from an EMBL/GenBank/DDBJ whole genome shotgun (WGS) entry which is preliminary data.</text>
</comment>
<evidence type="ECO:0000313" key="1">
    <source>
        <dbReference type="EMBL" id="HIU50131.1"/>
    </source>
</evidence>
<protein>
    <submittedName>
        <fullName evidence="1">Uncharacterized protein</fullName>
    </submittedName>
</protein>
<gene>
    <name evidence="1" type="ORF">IAD22_03860</name>
</gene>
<dbReference type="Gene3D" id="2.20.25.10">
    <property type="match status" value="1"/>
</dbReference>
<organism evidence="1 2">
    <name type="scientific">Candidatus Limousia pullorum</name>
    <dbReference type="NCBI Taxonomy" id="2840860"/>
    <lineage>
        <taxon>Bacteria</taxon>
        <taxon>Bacillati</taxon>
        <taxon>Bacillota</taxon>
        <taxon>Clostridia</taxon>
        <taxon>Eubacteriales</taxon>
        <taxon>Oscillospiraceae</taxon>
        <taxon>Oscillospiraceae incertae sedis</taxon>
        <taxon>Candidatus Limousia</taxon>
    </lineage>
</organism>
<accession>A0A9D1LY49</accession>
<reference evidence="1" key="2">
    <citation type="journal article" date="2021" name="PeerJ">
        <title>Extensive microbial diversity within the chicken gut microbiome revealed by metagenomics and culture.</title>
        <authorList>
            <person name="Gilroy R."/>
            <person name="Ravi A."/>
            <person name="Getino M."/>
            <person name="Pursley I."/>
            <person name="Horton D.L."/>
            <person name="Alikhan N.F."/>
            <person name="Baker D."/>
            <person name="Gharbi K."/>
            <person name="Hall N."/>
            <person name="Watson M."/>
            <person name="Adriaenssens E.M."/>
            <person name="Foster-Nyarko E."/>
            <person name="Jarju S."/>
            <person name="Secka A."/>
            <person name="Antonio M."/>
            <person name="Oren A."/>
            <person name="Chaudhuri R.R."/>
            <person name="La Ragione R."/>
            <person name="Hildebrand F."/>
            <person name="Pallen M.J."/>
        </authorList>
    </citation>
    <scope>NUCLEOTIDE SEQUENCE</scope>
    <source>
        <strain evidence="1">ChiGjej1B1-1684</strain>
    </source>
</reference>
<reference evidence="1" key="1">
    <citation type="submission" date="2020-10" db="EMBL/GenBank/DDBJ databases">
        <authorList>
            <person name="Gilroy R."/>
        </authorList>
    </citation>
    <scope>NUCLEOTIDE SEQUENCE</scope>
    <source>
        <strain evidence="1">ChiGjej1B1-1684</strain>
    </source>
</reference>
<dbReference type="Proteomes" id="UP000824118">
    <property type="component" value="Unassembled WGS sequence"/>
</dbReference>
<proteinExistence type="predicted"/>
<name>A0A9D1LY49_9FIRM</name>
<dbReference type="AlphaFoldDB" id="A0A9D1LY49"/>
<sequence length="66" mass="7450">MKNESHETNICPYCGKAYTVRPALSRKDGKTLICPDCGIREALTGLGIDWEEQEKILEAIHRNMSD</sequence>
<evidence type="ECO:0000313" key="2">
    <source>
        <dbReference type="Proteomes" id="UP000824118"/>
    </source>
</evidence>
<dbReference type="EMBL" id="DVNG01000055">
    <property type="protein sequence ID" value="HIU50131.1"/>
    <property type="molecule type" value="Genomic_DNA"/>
</dbReference>